<dbReference type="EMBL" id="JAPQKP010000001">
    <property type="protein sequence ID" value="KAJ5211352.1"/>
    <property type="molecule type" value="Genomic_DNA"/>
</dbReference>
<keyword evidence="2" id="KW-1185">Reference proteome</keyword>
<dbReference type="AlphaFoldDB" id="A0A9W9T6I7"/>
<protein>
    <submittedName>
        <fullName evidence="1">Uncharacterized protein</fullName>
    </submittedName>
</protein>
<proteinExistence type="predicted"/>
<reference evidence="1" key="2">
    <citation type="journal article" date="2023" name="IMA Fungus">
        <title>Comparative genomic study of the Penicillium genus elucidates a diverse pangenome and 15 lateral gene transfer events.</title>
        <authorList>
            <person name="Petersen C."/>
            <person name="Sorensen T."/>
            <person name="Nielsen M.R."/>
            <person name="Sondergaard T.E."/>
            <person name="Sorensen J.L."/>
            <person name="Fitzpatrick D.A."/>
            <person name="Frisvad J.C."/>
            <person name="Nielsen K.L."/>
        </authorList>
    </citation>
    <scope>NUCLEOTIDE SEQUENCE</scope>
    <source>
        <strain evidence="1">IBT 16849</strain>
    </source>
</reference>
<gene>
    <name evidence="1" type="ORF">N7472_001491</name>
</gene>
<accession>A0A9W9T6I7</accession>
<dbReference type="Proteomes" id="UP001150879">
    <property type="component" value="Unassembled WGS sequence"/>
</dbReference>
<comment type="caution">
    <text evidence="1">The sequence shown here is derived from an EMBL/GenBank/DDBJ whole genome shotgun (WGS) entry which is preliminary data.</text>
</comment>
<sequence>MGESSKPLSYNVYTLHTGSKFTFNRLRSALFVEEGVTEQGDTINSHHSFQINETMSGYRREFRKVTYSTTESSFKGTHLGFIGTMPVE</sequence>
<evidence type="ECO:0000313" key="1">
    <source>
        <dbReference type="EMBL" id="KAJ5211352.1"/>
    </source>
</evidence>
<name>A0A9W9T6I7_9EURO</name>
<evidence type="ECO:0000313" key="2">
    <source>
        <dbReference type="Proteomes" id="UP001150879"/>
    </source>
</evidence>
<organism evidence="1 2">
    <name type="scientific">Penicillium cf. griseofulvum</name>
    <dbReference type="NCBI Taxonomy" id="2972120"/>
    <lineage>
        <taxon>Eukaryota</taxon>
        <taxon>Fungi</taxon>
        <taxon>Dikarya</taxon>
        <taxon>Ascomycota</taxon>
        <taxon>Pezizomycotina</taxon>
        <taxon>Eurotiomycetes</taxon>
        <taxon>Eurotiomycetidae</taxon>
        <taxon>Eurotiales</taxon>
        <taxon>Aspergillaceae</taxon>
        <taxon>Penicillium</taxon>
    </lineage>
</organism>
<reference evidence="1" key="1">
    <citation type="submission" date="2022-11" db="EMBL/GenBank/DDBJ databases">
        <authorList>
            <person name="Petersen C."/>
        </authorList>
    </citation>
    <scope>NUCLEOTIDE SEQUENCE</scope>
    <source>
        <strain evidence="1">IBT 16849</strain>
    </source>
</reference>